<feature type="signal peptide" evidence="1">
    <location>
        <begin position="1"/>
        <end position="44"/>
    </location>
</feature>
<sequence length="263" mass="28867" precursor="true">MNQNSNDNNPPALDNRRDVLKRSLLLASAATAFPLVGNAFQASAAPAPLAPEIEPNQVILFQGDSITDAHRDRKRAGANDPAALGNGYPMFAAGGILASHPSANLKVYNRGISGNKVPDLDNRWEKDCIDLKPNVVSILIGVNDIWHKMAGRYDGTVETYRDGYAALIERTQKALPDTRIVVCEPFVLRCGAVKDDWFPEFDQRREAALEVADRFKLTVVPFQTMFDEAIKTTEPAYWAADGVHPTIAGHALMATKWREVVGI</sequence>
<evidence type="ECO:0000313" key="3">
    <source>
        <dbReference type="EMBL" id="QDS95261.1"/>
    </source>
</evidence>
<protein>
    <submittedName>
        <fullName evidence="3">GDSL-like Lipase/Acylhydrolase</fullName>
    </submittedName>
</protein>
<proteinExistence type="predicted"/>
<dbReference type="Pfam" id="PF13472">
    <property type="entry name" value="Lipase_GDSL_2"/>
    <property type="match status" value="1"/>
</dbReference>
<dbReference type="CDD" id="cd01834">
    <property type="entry name" value="SGNH_hydrolase_like_2"/>
    <property type="match status" value="1"/>
</dbReference>
<dbReference type="GO" id="GO:0004622">
    <property type="term" value="F:phosphatidylcholine lysophospholipase activity"/>
    <property type="evidence" value="ECO:0007669"/>
    <property type="project" value="TreeGrafter"/>
</dbReference>
<reference evidence="3 4" key="1">
    <citation type="submission" date="2019-02" db="EMBL/GenBank/DDBJ databases">
        <title>Deep-cultivation of Planctomycetes and their phenomic and genomic characterization uncovers novel biology.</title>
        <authorList>
            <person name="Wiegand S."/>
            <person name="Jogler M."/>
            <person name="Boedeker C."/>
            <person name="Pinto D."/>
            <person name="Vollmers J."/>
            <person name="Rivas-Marin E."/>
            <person name="Kohn T."/>
            <person name="Peeters S.H."/>
            <person name="Heuer A."/>
            <person name="Rast P."/>
            <person name="Oberbeckmann S."/>
            <person name="Bunk B."/>
            <person name="Jeske O."/>
            <person name="Meyerdierks A."/>
            <person name="Storesund J.E."/>
            <person name="Kallscheuer N."/>
            <person name="Luecker S."/>
            <person name="Lage O.M."/>
            <person name="Pohl T."/>
            <person name="Merkel B.J."/>
            <person name="Hornburger P."/>
            <person name="Mueller R.-W."/>
            <person name="Bruemmer F."/>
            <person name="Labrenz M."/>
            <person name="Spormann A.M."/>
            <person name="Op den Camp H."/>
            <person name="Overmann J."/>
            <person name="Amann R."/>
            <person name="Jetten M.S.M."/>
            <person name="Mascher T."/>
            <person name="Medema M.H."/>
            <person name="Devos D.P."/>
            <person name="Kaster A.-K."/>
            <person name="Ovreas L."/>
            <person name="Rohde M."/>
            <person name="Galperin M.Y."/>
            <person name="Jogler C."/>
        </authorList>
    </citation>
    <scope>NUCLEOTIDE SEQUENCE [LARGE SCALE GENOMIC DNA]</scope>
    <source>
        <strain evidence="3 4">FF011L</strain>
    </source>
</reference>
<dbReference type="InterPro" id="IPR051532">
    <property type="entry name" value="Ester_Hydrolysis_Enzymes"/>
</dbReference>
<dbReference type="PANTHER" id="PTHR30383">
    <property type="entry name" value="THIOESTERASE 1/PROTEASE 1/LYSOPHOSPHOLIPASE L1"/>
    <property type="match status" value="1"/>
</dbReference>
<organism evidence="3 4">
    <name type="scientific">Roseimaritima multifibrata</name>
    <dbReference type="NCBI Taxonomy" id="1930274"/>
    <lineage>
        <taxon>Bacteria</taxon>
        <taxon>Pseudomonadati</taxon>
        <taxon>Planctomycetota</taxon>
        <taxon>Planctomycetia</taxon>
        <taxon>Pirellulales</taxon>
        <taxon>Pirellulaceae</taxon>
        <taxon>Roseimaritima</taxon>
    </lineage>
</organism>
<dbReference type="InterPro" id="IPR013830">
    <property type="entry name" value="SGNH_hydro"/>
</dbReference>
<name>A0A517MK37_9BACT</name>
<dbReference type="PANTHER" id="PTHR30383:SF5">
    <property type="entry name" value="SGNH HYDROLASE-TYPE ESTERASE DOMAIN-CONTAINING PROTEIN"/>
    <property type="match status" value="1"/>
</dbReference>
<dbReference type="AlphaFoldDB" id="A0A517MK37"/>
<dbReference type="SUPFAM" id="SSF52266">
    <property type="entry name" value="SGNH hydrolase"/>
    <property type="match status" value="1"/>
</dbReference>
<dbReference type="InterPro" id="IPR006311">
    <property type="entry name" value="TAT_signal"/>
</dbReference>
<gene>
    <name evidence="3" type="ORF">FF011L_40540</name>
</gene>
<dbReference type="OrthoDB" id="9794725at2"/>
<dbReference type="Proteomes" id="UP000320672">
    <property type="component" value="Chromosome"/>
</dbReference>
<feature type="domain" description="SGNH hydrolase-type esterase" evidence="2">
    <location>
        <begin position="63"/>
        <end position="252"/>
    </location>
</feature>
<evidence type="ECO:0000313" key="4">
    <source>
        <dbReference type="Proteomes" id="UP000320672"/>
    </source>
</evidence>
<accession>A0A517MK37</accession>
<keyword evidence="3" id="KW-0378">Hydrolase</keyword>
<evidence type="ECO:0000259" key="2">
    <source>
        <dbReference type="Pfam" id="PF13472"/>
    </source>
</evidence>
<dbReference type="InterPro" id="IPR036514">
    <property type="entry name" value="SGNH_hydro_sf"/>
</dbReference>
<dbReference type="RefSeq" id="WP_145353288.1">
    <property type="nucleotide sequence ID" value="NZ_CP036262.1"/>
</dbReference>
<feature type="chain" id="PRO_5022191768" evidence="1">
    <location>
        <begin position="45"/>
        <end position="263"/>
    </location>
</feature>
<dbReference type="EMBL" id="CP036262">
    <property type="protein sequence ID" value="QDS95261.1"/>
    <property type="molecule type" value="Genomic_DNA"/>
</dbReference>
<dbReference type="PROSITE" id="PS51318">
    <property type="entry name" value="TAT"/>
    <property type="match status" value="1"/>
</dbReference>
<dbReference type="Gene3D" id="3.40.50.1110">
    <property type="entry name" value="SGNH hydrolase"/>
    <property type="match status" value="1"/>
</dbReference>
<dbReference type="KEGG" id="rml:FF011L_40540"/>
<keyword evidence="1" id="KW-0732">Signal</keyword>
<keyword evidence="4" id="KW-1185">Reference proteome</keyword>
<evidence type="ECO:0000256" key="1">
    <source>
        <dbReference type="SAM" id="SignalP"/>
    </source>
</evidence>